<dbReference type="OrthoDB" id="3973084at2759"/>
<evidence type="ECO:0000313" key="2">
    <source>
        <dbReference type="EMBL" id="OEJ88176.1"/>
    </source>
</evidence>
<dbReference type="Proteomes" id="UP000095605">
    <property type="component" value="Unassembled WGS sequence"/>
</dbReference>
<reference evidence="3" key="1">
    <citation type="journal article" date="2016" name="Genome Announc.">
        <title>Genome sequences of three species of Hanseniaspora isolated from spontaneous wine fermentations.</title>
        <authorList>
            <person name="Sternes P.R."/>
            <person name="Lee D."/>
            <person name="Kutyna D.R."/>
            <person name="Borneman A.R."/>
        </authorList>
    </citation>
    <scope>NUCLEOTIDE SEQUENCE [LARGE SCALE GENOMIC DNA]</scope>
    <source>
        <strain evidence="3">AWRI3578</strain>
    </source>
</reference>
<evidence type="ECO:0000313" key="3">
    <source>
        <dbReference type="Proteomes" id="UP000095605"/>
    </source>
</evidence>
<evidence type="ECO:0000256" key="1">
    <source>
        <dbReference type="SAM" id="Coils"/>
    </source>
</evidence>
<name>A0A1E5RMP2_9ASCO</name>
<organism evidence="2 3">
    <name type="scientific">Hanseniaspora opuntiae</name>
    <dbReference type="NCBI Taxonomy" id="211096"/>
    <lineage>
        <taxon>Eukaryota</taxon>
        <taxon>Fungi</taxon>
        <taxon>Dikarya</taxon>
        <taxon>Ascomycota</taxon>
        <taxon>Saccharomycotina</taxon>
        <taxon>Saccharomycetes</taxon>
        <taxon>Saccharomycodales</taxon>
        <taxon>Saccharomycodaceae</taxon>
        <taxon>Hanseniaspora</taxon>
    </lineage>
</organism>
<dbReference type="AlphaFoldDB" id="A0A1E5RMP2"/>
<sequence length="225" mass="26074">MEEKSYIPLLEETFKPNEEKLDTYNATCNSLELHPEIKDIVKFQNETLETLGNIVSGKLSMETYEKISTLISNPTYLEEKIEILKIKAELQEAVAKKYKKMIENDDLQPANDASLTSDDTILYNISKERVKKAQAMVNRRENIQANITKVTNMMITKGELIPNTLENLTETKQQYIDSNGKMEALVAEKENKYNKQYEKIKRLRHMLQDVENSMNEDQNADVEMK</sequence>
<keyword evidence="1" id="KW-0175">Coiled coil</keyword>
<protein>
    <submittedName>
        <fullName evidence="2">Uncharacterized protein</fullName>
    </submittedName>
</protein>
<feature type="coiled-coil region" evidence="1">
    <location>
        <begin position="186"/>
        <end position="220"/>
    </location>
</feature>
<gene>
    <name evidence="2" type="ORF">AWRI3578_g2320</name>
</gene>
<comment type="caution">
    <text evidence="2">The sequence shown here is derived from an EMBL/GenBank/DDBJ whole genome shotgun (WGS) entry which is preliminary data.</text>
</comment>
<keyword evidence="3" id="KW-1185">Reference proteome</keyword>
<proteinExistence type="predicted"/>
<dbReference type="EMBL" id="LPNL01000004">
    <property type="protein sequence ID" value="OEJ88176.1"/>
    <property type="molecule type" value="Genomic_DNA"/>
</dbReference>
<accession>A0A1E5RMP2</accession>